<keyword evidence="14" id="KW-0539">Nucleus</keyword>
<dbReference type="AlphaFoldDB" id="A0A164ZWI1"/>
<dbReference type="SUPFAM" id="SSF50249">
    <property type="entry name" value="Nucleic acid-binding proteins"/>
    <property type="match status" value="1"/>
</dbReference>
<evidence type="ECO:0000259" key="20">
    <source>
        <dbReference type="PROSITE" id="PS50051"/>
    </source>
</evidence>
<evidence type="ECO:0000256" key="13">
    <source>
        <dbReference type="ARBA" id="ARBA00023125"/>
    </source>
</evidence>
<evidence type="ECO:0000256" key="2">
    <source>
        <dbReference type="ARBA" id="ARBA00008010"/>
    </source>
</evidence>
<dbReference type="CDD" id="cd17753">
    <property type="entry name" value="MCM2"/>
    <property type="match status" value="1"/>
</dbReference>
<evidence type="ECO:0000256" key="19">
    <source>
        <dbReference type="SAM" id="MobiDB-lite"/>
    </source>
</evidence>
<evidence type="ECO:0000313" key="21">
    <source>
        <dbReference type="EMBL" id="KZF19621.1"/>
    </source>
</evidence>
<dbReference type="PRINTS" id="PR01658">
    <property type="entry name" value="MCMPROTEIN2"/>
</dbReference>
<sequence length="874" mass="98361">MSSPLRPSMSSANRGVDNANRRKRSREPDDDIPSSAAPPSSPPPSSPPMLPHDEDEDDMDRENELIGDIDDAEEMAEDEDGIDLFADNFERDYRNIENDTYDTRDIDDEGDFDDLDPALRRQLEARMNRRDRELARRRRMPAAFLQDDDDDGNLDLTRQPRRRRHHYDEDQEDEEMADNIMQEELSLEALQDVKASNLTDWVAQPHVYRTIAREFKSFLTEYTDENGISVYGTRVRTLGEINAESLEVSYEHLSSSKAILAYFLANTPAEMLKIFDEVAMEVTLLHYPDYERIHSEIHVRITDLPVHYTLRQLRQTHLNCLVRVSGVVTRRTGVFPQLKEVKFNCGKCGATLGPFTQQESGVEVRISFCQECQSRGPFTLNSEQTIYRNYQKITLQESPGTVPAGRLPRHREVILLWDLIDTAKPGEEIEVTGIYRNNYDAQLNNRNGFPVFATILEANYVVKSHDQLAGFRLTEQDEREIRALSRDPQIVDKIIASIAPSIYGHTDVKTAVALSLFGGVSKEAQGKHAIRGDINVLLLGDPGTAKSQVLKYVEKSAHRAVFATGQGASAVGLTASVRRDPITSEWTLEGGALVLADRGTCLIDEFDKMNDQDRTSIHEAMEQQTISISKAGIVTTLQARCAIVAAANPIGGRYNSTIPFAQNVELTEPILSRFDILCVVRDTVEPEEDERLANFVVNSHGRAHPSANTVEASAAAMEVEHEAELREQQVNGGEPKQEGEIPQELLRKYILYARERCSPKLYQIDTDKIARLFSDMRRESLATGAYPITVRHLEAIMRISEAFCKMRLSEYCSPQDIDRAIAVTVDSFVGSQKVSCKKALARAFAKYTLKRPAAHQRPARQNVRTGYTAPTAVM</sequence>
<dbReference type="EMBL" id="KV407465">
    <property type="protein sequence ID" value="KZF19621.1"/>
    <property type="molecule type" value="Genomic_DNA"/>
</dbReference>
<dbReference type="Pfam" id="PF14551">
    <property type="entry name" value="MCM_N"/>
    <property type="match status" value="1"/>
</dbReference>
<keyword evidence="11" id="KW-0862">Zinc</keyword>
<evidence type="ECO:0000256" key="9">
    <source>
        <dbReference type="ARBA" id="ARBA00022801"/>
    </source>
</evidence>
<keyword evidence="10" id="KW-0347">Helicase</keyword>
<dbReference type="GO" id="GO:0005737">
    <property type="term" value="C:cytoplasm"/>
    <property type="evidence" value="ECO:0007669"/>
    <property type="project" value="EnsemblFungi"/>
</dbReference>
<dbReference type="InterPro" id="IPR041562">
    <property type="entry name" value="MCM_lid"/>
</dbReference>
<dbReference type="FunCoup" id="A0A164ZWI1">
    <property type="interactions" value="912"/>
</dbReference>
<dbReference type="EC" id="3.6.4.12" evidence="3"/>
<dbReference type="InterPro" id="IPR001208">
    <property type="entry name" value="MCM_dom"/>
</dbReference>
<dbReference type="InterPro" id="IPR008045">
    <property type="entry name" value="MCM2"/>
</dbReference>
<gene>
    <name evidence="21" type="ORF">L228DRAFT_224204</name>
</gene>
<keyword evidence="15" id="KW-0131">Cell cycle</keyword>
<dbReference type="GO" id="GO:0006271">
    <property type="term" value="P:DNA strand elongation involved in DNA replication"/>
    <property type="evidence" value="ECO:0007669"/>
    <property type="project" value="EnsemblFungi"/>
</dbReference>
<dbReference type="GO" id="GO:0003688">
    <property type="term" value="F:DNA replication origin binding"/>
    <property type="evidence" value="ECO:0007669"/>
    <property type="project" value="EnsemblFungi"/>
</dbReference>
<dbReference type="FunFam" id="3.40.50.300:FF:000138">
    <property type="entry name" value="DNA helicase"/>
    <property type="match status" value="1"/>
</dbReference>
<dbReference type="PRINTS" id="PR01657">
    <property type="entry name" value="MCMFAMILY"/>
</dbReference>
<evidence type="ECO:0000256" key="7">
    <source>
        <dbReference type="ARBA" id="ARBA00022741"/>
    </source>
</evidence>
<keyword evidence="6" id="KW-0479">Metal-binding</keyword>
<feature type="compositionally biased region" description="Polar residues" evidence="19">
    <location>
        <begin position="1"/>
        <end position="13"/>
    </location>
</feature>
<dbReference type="SUPFAM" id="SSF52540">
    <property type="entry name" value="P-loop containing nucleoside triphosphate hydrolases"/>
    <property type="match status" value="1"/>
</dbReference>
<evidence type="ECO:0000256" key="1">
    <source>
        <dbReference type="ARBA" id="ARBA00004123"/>
    </source>
</evidence>
<dbReference type="GO" id="GO:0003682">
    <property type="term" value="F:chromatin binding"/>
    <property type="evidence" value="ECO:0007669"/>
    <property type="project" value="EnsemblFungi"/>
</dbReference>
<evidence type="ECO:0000313" key="22">
    <source>
        <dbReference type="Proteomes" id="UP000076632"/>
    </source>
</evidence>
<dbReference type="GO" id="GO:0008270">
    <property type="term" value="F:zinc ion binding"/>
    <property type="evidence" value="ECO:0007669"/>
    <property type="project" value="UniProtKB-KW"/>
</dbReference>
<dbReference type="InterPro" id="IPR027925">
    <property type="entry name" value="MCM_N"/>
</dbReference>
<dbReference type="SMART" id="SM00350">
    <property type="entry name" value="MCM"/>
    <property type="match status" value="1"/>
</dbReference>
<comment type="catalytic activity">
    <reaction evidence="16">
        <text>ATP + H2O = ADP + phosphate + H(+)</text>
        <dbReference type="Rhea" id="RHEA:13065"/>
        <dbReference type="ChEBI" id="CHEBI:15377"/>
        <dbReference type="ChEBI" id="CHEBI:15378"/>
        <dbReference type="ChEBI" id="CHEBI:30616"/>
        <dbReference type="ChEBI" id="CHEBI:43474"/>
        <dbReference type="ChEBI" id="CHEBI:456216"/>
        <dbReference type="EC" id="3.6.4.12"/>
    </reaction>
</comment>
<proteinExistence type="inferred from homology"/>
<dbReference type="InParanoid" id="A0A164ZWI1"/>
<evidence type="ECO:0000256" key="16">
    <source>
        <dbReference type="ARBA" id="ARBA00047995"/>
    </source>
</evidence>
<evidence type="ECO:0000256" key="12">
    <source>
        <dbReference type="ARBA" id="ARBA00022840"/>
    </source>
</evidence>
<evidence type="ECO:0000256" key="15">
    <source>
        <dbReference type="ARBA" id="ARBA00023306"/>
    </source>
</evidence>
<dbReference type="GeneID" id="28895477"/>
<accession>A0A164ZWI1</accession>
<dbReference type="GO" id="GO:0043138">
    <property type="term" value="F:3'-5' DNA helicase activity"/>
    <property type="evidence" value="ECO:0007669"/>
    <property type="project" value="TreeGrafter"/>
</dbReference>
<feature type="domain" description="MCM C-terminal AAA(+) ATPase" evidence="20">
    <location>
        <begin position="490"/>
        <end position="696"/>
    </location>
</feature>
<keyword evidence="8" id="KW-0863">Zinc-finger</keyword>
<keyword evidence="13" id="KW-0238">DNA-binding</keyword>
<dbReference type="InterPro" id="IPR018525">
    <property type="entry name" value="MCM_CS"/>
</dbReference>
<dbReference type="Gene3D" id="3.30.1640.10">
    <property type="entry name" value="mini-chromosome maintenance (MCM) complex, chain A, domain 1"/>
    <property type="match status" value="1"/>
</dbReference>
<dbReference type="InterPro" id="IPR033762">
    <property type="entry name" value="MCM_OB"/>
</dbReference>
<dbReference type="GO" id="GO:0071162">
    <property type="term" value="C:CMG complex"/>
    <property type="evidence" value="ECO:0007669"/>
    <property type="project" value="EnsemblFungi"/>
</dbReference>
<dbReference type="FunFam" id="3.30.1640.10:FF:000003">
    <property type="entry name" value="DNA helicase"/>
    <property type="match status" value="1"/>
</dbReference>
<dbReference type="FunFam" id="2.20.28.10:FF:000002">
    <property type="entry name" value="DNA helicase"/>
    <property type="match status" value="1"/>
</dbReference>
<dbReference type="STRING" id="1328760.A0A164ZWI1"/>
<dbReference type="GO" id="GO:0000792">
    <property type="term" value="C:heterochromatin"/>
    <property type="evidence" value="ECO:0007669"/>
    <property type="project" value="EnsemblFungi"/>
</dbReference>
<dbReference type="OMA" id="TYERVTT"/>
<dbReference type="GO" id="GO:0042555">
    <property type="term" value="C:MCM complex"/>
    <property type="evidence" value="ECO:0007669"/>
    <property type="project" value="EnsemblFungi"/>
</dbReference>
<evidence type="ECO:0000256" key="3">
    <source>
        <dbReference type="ARBA" id="ARBA00012551"/>
    </source>
</evidence>
<keyword evidence="7" id="KW-0547">Nucleotide-binding</keyword>
<comment type="similarity">
    <text evidence="2">Belongs to the MCM family.</text>
</comment>
<evidence type="ECO:0000256" key="18">
    <source>
        <dbReference type="ARBA" id="ARBA00078186"/>
    </source>
</evidence>
<dbReference type="GO" id="GO:0003697">
    <property type="term" value="F:single-stranded DNA binding"/>
    <property type="evidence" value="ECO:0007669"/>
    <property type="project" value="EnsemblFungi"/>
</dbReference>
<keyword evidence="22" id="KW-1185">Reference proteome</keyword>
<dbReference type="GO" id="GO:0043596">
    <property type="term" value="C:nuclear replication fork"/>
    <property type="evidence" value="ECO:0007669"/>
    <property type="project" value="EnsemblFungi"/>
</dbReference>
<evidence type="ECO:0000256" key="14">
    <source>
        <dbReference type="ARBA" id="ARBA00023242"/>
    </source>
</evidence>
<dbReference type="PANTHER" id="PTHR11630:SF44">
    <property type="entry name" value="DNA REPLICATION LICENSING FACTOR MCM2"/>
    <property type="match status" value="1"/>
</dbReference>
<dbReference type="Pfam" id="PF17855">
    <property type="entry name" value="MCM_lid"/>
    <property type="match status" value="1"/>
</dbReference>
<dbReference type="GO" id="GO:0016887">
    <property type="term" value="F:ATP hydrolysis activity"/>
    <property type="evidence" value="ECO:0007669"/>
    <property type="project" value="RHEA"/>
</dbReference>
<dbReference type="PROSITE" id="PS00847">
    <property type="entry name" value="MCM_1"/>
    <property type="match status" value="1"/>
</dbReference>
<keyword evidence="9" id="KW-0378">Hydrolase</keyword>
<evidence type="ECO:0000256" key="11">
    <source>
        <dbReference type="ARBA" id="ARBA00022833"/>
    </source>
</evidence>
<name>A0A164ZWI1_XYLHT</name>
<evidence type="ECO:0000256" key="8">
    <source>
        <dbReference type="ARBA" id="ARBA00022771"/>
    </source>
</evidence>
<dbReference type="GO" id="GO:0140445">
    <property type="term" value="C:chromosome, telomeric repeat region"/>
    <property type="evidence" value="ECO:0007669"/>
    <property type="project" value="EnsemblFungi"/>
</dbReference>
<dbReference type="PANTHER" id="PTHR11630">
    <property type="entry name" value="DNA REPLICATION LICENSING FACTOR MCM FAMILY MEMBER"/>
    <property type="match status" value="1"/>
</dbReference>
<dbReference type="Pfam" id="PF12619">
    <property type="entry name" value="MCM2_N"/>
    <property type="match status" value="1"/>
</dbReference>
<evidence type="ECO:0000256" key="17">
    <source>
        <dbReference type="ARBA" id="ARBA00074927"/>
    </source>
</evidence>
<feature type="compositionally biased region" description="Acidic residues" evidence="19">
    <location>
        <begin position="53"/>
        <end position="78"/>
    </location>
</feature>
<feature type="region of interest" description="Disordered" evidence="19">
    <location>
        <begin position="1"/>
        <end position="78"/>
    </location>
</feature>
<dbReference type="InterPro" id="IPR027417">
    <property type="entry name" value="P-loop_NTPase"/>
</dbReference>
<feature type="compositionally biased region" description="Pro residues" evidence="19">
    <location>
        <begin position="39"/>
        <end position="50"/>
    </location>
</feature>
<evidence type="ECO:0000256" key="6">
    <source>
        <dbReference type="ARBA" id="ARBA00022723"/>
    </source>
</evidence>
<dbReference type="Proteomes" id="UP000076632">
    <property type="component" value="Unassembled WGS sequence"/>
</dbReference>
<reference evidence="21 22" key="1">
    <citation type="journal article" date="2016" name="Fungal Biol.">
        <title>The genome of Xylona heveae provides a window into fungal endophytism.</title>
        <authorList>
            <person name="Gazis R."/>
            <person name="Kuo A."/>
            <person name="Riley R."/>
            <person name="LaButti K."/>
            <person name="Lipzen A."/>
            <person name="Lin J."/>
            <person name="Amirebrahimi M."/>
            <person name="Hesse C.N."/>
            <person name="Spatafora J.W."/>
            <person name="Henrissat B."/>
            <person name="Hainaut M."/>
            <person name="Grigoriev I.V."/>
            <person name="Hibbett D.S."/>
        </authorList>
    </citation>
    <scope>NUCLEOTIDE SEQUENCE [LARGE SCALE GENOMIC DNA]</scope>
    <source>
        <strain evidence="21 22">TC161</strain>
    </source>
</reference>
<keyword evidence="12" id="KW-0067">ATP-binding</keyword>
<evidence type="ECO:0000256" key="5">
    <source>
        <dbReference type="ARBA" id="ARBA00022705"/>
    </source>
</evidence>
<keyword evidence="5" id="KW-0235">DNA replication</keyword>
<feature type="region of interest" description="Disordered" evidence="19">
    <location>
        <begin position="132"/>
        <end position="174"/>
    </location>
</feature>
<dbReference type="InterPro" id="IPR012340">
    <property type="entry name" value="NA-bd_OB-fold"/>
</dbReference>
<dbReference type="GO" id="GO:0005656">
    <property type="term" value="C:nuclear pre-replicative complex"/>
    <property type="evidence" value="ECO:0007669"/>
    <property type="project" value="EnsemblFungi"/>
</dbReference>
<dbReference type="GO" id="GO:1902975">
    <property type="term" value="P:mitotic DNA replication initiation"/>
    <property type="evidence" value="ECO:0007669"/>
    <property type="project" value="EnsemblFungi"/>
</dbReference>
<dbReference type="GO" id="GO:0006279">
    <property type="term" value="P:premeiotic DNA replication"/>
    <property type="evidence" value="ECO:0007669"/>
    <property type="project" value="EnsemblFungi"/>
</dbReference>
<dbReference type="GO" id="GO:0005524">
    <property type="term" value="F:ATP binding"/>
    <property type="evidence" value="ECO:0007669"/>
    <property type="project" value="UniProtKB-KW"/>
</dbReference>
<dbReference type="Gene3D" id="2.20.28.10">
    <property type="match status" value="1"/>
</dbReference>
<dbReference type="Pfam" id="PF00493">
    <property type="entry name" value="MCM"/>
    <property type="match status" value="1"/>
</dbReference>
<dbReference type="InterPro" id="IPR031327">
    <property type="entry name" value="MCM"/>
</dbReference>
<dbReference type="Pfam" id="PF17207">
    <property type="entry name" value="MCM_OB"/>
    <property type="match status" value="1"/>
</dbReference>
<dbReference type="Gene3D" id="2.40.50.140">
    <property type="entry name" value="Nucleic acid-binding proteins"/>
    <property type="match status" value="1"/>
</dbReference>
<protein>
    <recommendedName>
        <fullName evidence="4">DNA replication licensing factor MCM2</fullName>
        <ecNumber evidence="3">3.6.4.12</ecNumber>
    </recommendedName>
    <alternativeName>
        <fullName evidence="17">DNA replication licensing factor mcm2</fullName>
    </alternativeName>
    <alternativeName>
        <fullName evidence="18">Minichromosome maintenance protein 2</fullName>
    </alternativeName>
</protein>
<dbReference type="RefSeq" id="XP_018185176.1">
    <property type="nucleotide sequence ID" value="XM_018330340.1"/>
</dbReference>
<dbReference type="GO" id="GO:0000727">
    <property type="term" value="P:double-strand break repair via break-induced replication"/>
    <property type="evidence" value="ECO:0007669"/>
    <property type="project" value="EnsemblFungi"/>
</dbReference>
<dbReference type="PROSITE" id="PS50051">
    <property type="entry name" value="MCM_2"/>
    <property type="match status" value="1"/>
</dbReference>
<evidence type="ECO:0000256" key="4">
    <source>
        <dbReference type="ARBA" id="ARBA00018925"/>
    </source>
</evidence>
<dbReference type="GO" id="GO:0017116">
    <property type="term" value="F:single-stranded DNA helicase activity"/>
    <property type="evidence" value="ECO:0007669"/>
    <property type="project" value="EnsemblFungi"/>
</dbReference>
<organism evidence="21 22">
    <name type="scientific">Xylona heveae (strain CBS 132557 / TC161)</name>
    <dbReference type="NCBI Taxonomy" id="1328760"/>
    <lineage>
        <taxon>Eukaryota</taxon>
        <taxon>Fungi</taxon>
        <taxon>Dikarya</taxon>
        <taxon>Ascomycota</taxon>
        <taxon>Pezizomycotina</taxon>
        <taxon>Xylonomycetes</taxon>
        <taxon>Xylonales</taxon>
        <taxon>Xylonaceae</taxon>
        <taxon>Xylona</taxon>
    </lineage>
</organism>
<comment type="subcellular location">
    <subcellularLocation>
        <location evidence="1">Nucleus</location>
    </subcellularLocation>
</comment>
<dbReference type="OrthoDB" id="844at2759"/>
<dbReference type="GO" id="GO:0006267">
    <property type="term" value="P:pre-replicative complex assembly involved in nuclear cell cycle DNA replication"/>
    <property type="evidence" value="ECO:0007669"/>
    <property type="project" value="EnsemblFungi"/>
</dbReference>
<evidence type="ECO:0000256" key="10">
    <source>
        <dbReference type="ARBA" id="ARBA00022806"/>
    </source>
</evidence>
<dbReference type="Gene3D" id="3.40.50.300">
    <property type="entry name" value="P-loop containing nucleotide triphosphate hydrolases"/>
    <property type="match status" value="1"/>
</dbReference>
<dbReference type="GO" id="GO:0006335">
    <property type="term" value="P:DNA replication-dependent chromatin assembly"/>
    <property type="evidence" value="ECO:0007669"/>
    <property type="project" value="EnsemblFungi"/>
</dbReference>